<proteinExistence type="predicted"/>
<dbReference type="Proteomes" id="UP001208935">
    <property type="component" value="Unassembled WGS sequence"/>
</dbReference>
<keyword evidence="3" id="KW-1185">Reference proteome</keyword>
<reference evidence="3" key="1">
    <citation type="submission" date="2023-07" db="EMBL/GenBank/DDBJ databases">
        <title>Verminephrobacter genomes.</title>
        <authorList>
            <person name="Lund M.B."/>
        </authorList>
    </citation>
    <scope>NUCLEOTIDE SEQUENCE [LARGE SCALE GENOMIC DNA]</scope>
    <source>
        <strain evidence="3">AtM5-05</strain>
    </source>
</reference>
<evidence type="ECO:0000259" key="1">
    <source>
        <dbReference type="Pfam" id="PF07812"/>
    </source>
</evidence>
<name>A0ABT3KXZ2_9BURK</name>
<organism evidence="2 3">
    <name type="scientific">Verminephrobacter aporrectodeae subsp. tuberculatae</name>
    <dbReference type="NCBI Taxonomy" id="1110392"/>
    <lineage>
        <taxon>Bacteria</taxon>
        <taxon>Pseudomonadati</taxon>
        <taxon>Pseudomonadota</taxon>
        <taxon>Betaproteobacteria</taxon>
        <taxon>Burkholderiales</taxon>
        <taxon>Comamonadaceae</taxon>
        <taxon>Verminephrobacter</taxon>
    </lineage>
</organism>
<gene>
    <name evidence="2" type="ORF">D5039_19255</name>
</gene>
<accession>A0ABT3KXZ2</accession>
<dbReference type="EMBL" id="QZCW01000004">
    <property type="protein sequence ID" value="MCW5323198.1"/>
    <property type="molecule type" value="Genomic_DNA"/>
</dbReference>
<dbReference type="RefSeq" id="WP_265257856.1">
    <property type="nucleotide sequence ID" value="NZ_QZCV01000002.1"/>
</dbReference>
<feature type="domain" description="TfuA-like core" evidence="1">
    <location>
        <begin position="55"/>
        <end position="169"/>
    </location>
</feature>
<evidence type="ECO:0000313" key="3">
    <source>
        <dbReference type="Proteomes" id="UP001208935"/>
    </source>
</evidence>
<evidence type="ECO:0000313" key="2">
    <source>
        <dbReference type="EMBL" id="MCW5323198.1"/>
    </source>
</evidence>
<comment type="caution">
    <text evidence="2">The sequence shown here is derived from an EMBL/GenBank/DDBJ whole genome shotgun (WGS) entry which is preliminary data.</text>
</comment>
<sequence>MTNIETLTAVLFVGPSLAGHKTAELFPPHVQIRGPIQRGDMDALPQSTTDVLLVDGVFHSTLAVSAREVLAALRRGIHVYGSSSMGALRAAELGQFGMVGIGGVYDMYRSGLVNADAEVALTYDSECYLPLSEPLVNIRYALRCGCKKGLLNADLAGHILQLASQFNYYELNYCSLFQSLTDHLPSANWQPWREFVLDDLQAVNLKSLDAIELARHYSALVQKSRFPNLVH</sequence>
<dbReference type="Pfam" id="PF07812">
    <property type="entry name" value="TfuA"/>
    <property type="match status" value="1"/>
</dbReference>
<dbReference type="InterPro" id="IPR012924">
    <property type="entry name" value="TfuA_core"/>
</dbReference>
<protein>
    <submittedName>
        <fullName evidence="2">TfuA-related McrA-glycine thioamidation protein</fullName>
    </submittedName>
</protein>